<gene>
    <name evidence="2" type="ORF">SAMN05216241_108106</name>
</gene>
<keyword evidence="1" id="KW-0472">Membrane</keyword>
<feature type="transmembrane region" description="Helical" evidence="1">
    <location>
        <begin position="214"/>
        <end position="238"/>
    </location>
</feature>
<evidence type="ECO:0000313" key="2">
    <source>
        <dbReference type="EMBL" id="SDG30648.1"/>
    </source>
</evidence>
<dbReference type="AlphaFoldDB" id="A0A1G7T5Y8"/>
<organism evidence="2 3">
    <name type="scientific">Limimonas halophila</name>
    <dbReference type="NCBI Taxonomy" id="1082479"/>
    <lineage>
        <taxon>Bacteria</taxon>
        <taxon>Pseudomonadati</taxon>
        <taxon>Pseudomonadota</taxon>
        <taxon>Alphaproteobacteria</taxon>
        <taxon>Rhodospirillales</taxon>
        <taxon>Rhodovibrionaceae</taxon>
        <taxon>Limimonas</taxon>
    </lineage>
</organism>
<feature type="transmembrane region" description="Helical" evidence="1">
    <location>
        <begin position="60"/>
        <end position="81"/>
    </location>
</feature>
<keyword evidence="1" id="KW-1133">Transmembrane helix</keyword>
<feature type="transmembrane region" description="Helical" evidence="1">
    <location>
        <begin position="35"/>
        <end position="54"/>
    </location>
</feature>
<feature type="transmembrane region" description="Helical" evidence="1">
    <location>
        <begin position="135"/>
        <end position="156"/>
    </location>
</feature>
<reference evidence="2 3" key="1">
    <citation type="submission" date="2016-10" db="EMBL/GenBank/DDBJ databases">
        <authorList>
            <person name="de Groot N.N."/>
        </authorList>
    </citation>
    <scope>NUCLEOTIDE SEQUENCE [LARGE SCALE GENOMIC DNA]</scope>
    <source>
        <strain evidence="2 3">DSM 25584</strain>
    </source>
</reference>
<dbReference type="Proteomes" id="UP000199415">
    <property type="component" value="Unassembled WGS sequence"/>
</dbReference>
<keyword evidence="1" id="KW-0812">Transmembrane</keyword>
<dbReference type="EMBL" id="FNCE01000008">
    <property type="protein sequence ID" value="SDG30648.1"/>
    <property type="molecule type" value="Genomic_DNA"/>
</dbReference>
<dbReference type="STRING" id="1082479.SAMN05216241_108106"/>
<name>A0A1G7T5Y8_9PROT</name>
<accession>A0A1G7T5Y8</accession>
<evidence type="ECO:0000256" key="1">
    <source>
        <dbReference type="SAM" id="Phobius"/>
    </source>
</evidence>
<proteinExistence type="predicted"/>
<keyword evidence="3" id="KW-1185">Reference proteome</keyword>
<protein>
    <submittedName>
        <fullName evidence="2">Uncharacterized protein</fullName>
    </submittedName>
</protein>
<evidence type="ECO:0000313" key="3">
    <source>
        <dbReference type="Proteomes" id="UP000199415"/>
    </source>
</evidence>
<sequence>MSAQEEMPPLRLQAGPVLVGTVRVLMANWRWLPRLLGLPALAAFAAALVHVYALPGLAGTAVWVLTVPLLVLLAVAWHRLILLGPKAVRAPAVRWRGRHTRYLGVALGVAGIHFLLYGVLVVAVAGMPMDTTSRLVGLLVTLWFTVTLFTPLTLKLPSHATGQSVPARAWQTRPAHFGNAALVWLGVVPATAVLLAGAGLLIAPFGAPVPVHLAATLVGAALVPLTLLLPVTAISLMFRALRSAKPSSASWPG</sequence>
<feature type="transmembrane region" description="Helical" evidence="1">
    <location>
        <begin position="177"/>
        <end position="202"/>
    </location>
</feature>
<dbReference type="RefSeq" id="WP_090020773.1">
    <property type="nucleotide sequence ID" value="NZ_FNCE01000008.1"/>
</dbReference>
<feature type="transmembrane region" description="Helical" evidence="1">
    <location>
        <begin position="102"/>
        <end position="129"/>
    </location>
</feature>